<dbReference type="RefSeq" id="WP_013195576.1">
    <property type="nucleotide sequence ID" value="NC_014253.1"/>
</dbReference>
<evidence type="ECO:0000256" key="4">
    <source>
        <dbReference type="RuleBase" id="RU003479"/>
    </source>
</evidence>
<dbReference type="GO" id="GO:0005737">
    <property type="term" value="C:cytoplasm"/>
    <property type="evidence" value="ECO:0007669"/>
    <property type="project" value="UniProtKB-SubCell"/>
</dbReference>
<sequence>MTIKPIGERVLIKVKKEEKTSGGVYIPESAQSENKEGYVVAVGTYEDGSELPVNEGDKIIYGGYQTDEIDIDGEKHIFVDLKDILAKVEE</sequence>
<dbReference type="GO" id="GO:0051082">
    <property type="term" value="F:unfolded protein binding"/>
    <property type="evidence" value="ECO:0007669"/>
    <property type="project" value="TreeGrafter"/>
</dbReference>
<dbReference type="NCBIfam" id="NF001539">
    <property type="entry name" value="PRK00364.3-5"/>
    <property type="match status" value="1"/>
</dbReference>
<dbReference type="Pfam" id="PF00166">
    <property type="entry name" value="Cpn10"/>
    <property type="match status" value="1"/>
</dbReference>
<dbReference type="KEGG" id="mev:Metev_2185"/>
<dbReference type="SUPFAM" id="SSF50129">
    <property type="entry name" value="GroES-like"/>
    <property type="match status" value="1"/>
</dbReference>
<dbReference type="InterPro" id="IPR018369">
    <property type="entry name" value="Chaprnonin_Cpn10_CS"/>
</dbReference>
<dbReference type="GO" id="GO:0051087">
    <property type="term" value="F:protein-folding chaperone binding"/>
    <property type="evidence" value="ECO:0007669"/>
    <property type="project" value="TreeGrafter"/>
</dbReference>
<keyword evidence="3" id="KW-0963">Cytoplasm</keyword>
<dbReference type="PROSITE" id="PS00681">
    <property type="entry name" value="CHAPERONINS_CPN10"/>
    <property type="match status" value="1"/>
</dbReference>
<organism evidence="5 6">
    <name type="scientific">Methanohalobium evestigatum (strain ATCC BAA-1072 / DSM 3721 / NBRC 107634 / OCM 161 / Z-7303)</name>
    <dbReference type="NCBI Taxonomy" id="644295"/>
    <lineage>
        <taxon>Archaea</taxon>
        <taxon>Methanobacteriati</taxon>
        <taxon>Methanobacteriota</taxon>
        <taxon>Stenosarchaea group</taxon>
        <taxon>Methanomicrobia</taxon>
        <taxon>Methanosarcinales</taxon>
        <taxon>Methanosarcinaceae</taxon>
        <taxon>Methanohalobium</taxon>
    </lineage>
</organism>
<dbReference type="HOGENOM" id="CLU_132825_2_3_2"/>
<dbReference type="GO" id="GO:0005524">
    <property type="term" value="F:ATP binding"/>
    <property type="evidence" value="ECO:0007669"/>
    <property type="project" value="InterPro"/>
</dbReference>
<dbReference type="FunFam" id="2.30.33.40:FF:000001">
    <property type="entry name" value="10 kDa chaperonin"/>
    <property type="match status" value="1"/>
</dbReference>
<proteinExistence type="inferred from homology"/>
<gene>
    <name evidence="3" type="primary">groES</name>
    <name evidence="3" type="synonym">groS</name>
    <name evidence="5" type="ordered locus">Metev_2185</name>
</gene>
<dbReference type="Gene3D" id="2.30.33.40">
    <property type="entry name" value="GroES chaperonin"/>
    <property type="match status" value="1"/>
</dbReference>
<dbReference type="GO" id="GO:0046872">
    <property type="term" value="F:metal ion binding"/>
    <property type="evidence" value="ECO:0007669"/>
    <property type="project" value="TreeGrafter"/>
</dbReference>
<comment type="subcellular location">
    <subcellularLocation>
        <location evidence="3">Cytoplasm</location>
    </subcellularLocation>
</comment>
<dbReference type="SMART" id="SM00883">
    <property type="entry name" value="Cpn10"/>
    <property type="match status" value="1"/>
</dbReference>
<dbReference type="EMBL" id="CP002069">
    <property type="protein sequence ID" value="ADI75011.1"/>
    <property type="molecule type" value="Genomic_DNA"/>
</dbReference>
<comment type="similarity">
    <text evidence="1 3 4">Belongs to the GroES chaperonin family.</text>
</comment>
<dbReference type="InterPro" id="IPR020818">
    <property type="entry name" value="Chaperonin_GroES"/>
</dbReference>
<keyword evidence="2 3" id="KW-0143">Chaperone</keyword>
<name>D7EAL2_METEZ</name>
<protein>
    <recommendedName>
        <fullName evidence="3">Co-chaperonin GroES</fullName>
    </recommendedName>
    <alternativeName>
        <fullName evidence="3">10 kDa chaperonin</fullName>
    </alternativeName>
    <alternativeName>
        <fullName evidence="3">Chaperonin-10</fullName>
        <shortName evidence="3">Cpn10</shortName>
    </alternativeName>
</protein>
<dbReference type="GeneID" id="9347846"/>
<dbReference type="GO" id="GO:0044183">
    <property type="term" value="F:protein folding chaperone"/>
    <property type="evidence" value="ECO:0007669"/>
    <property type="project" value="InterPro"/>
</dbReference>
<dbReference type="InterPro" id="IPR011032">
    <property type="entry name" value="GroES-like_sf"/>
</dbReference>
<evidence type="ECO:0000313" key="6">
    <source>
        <dbReference type="Proteomes" id="UP000000391"/>
    </source>
</evidence>
<dbReference type="HAMAP" id="MF_00580">
    <property type="entry name" value="CH10"/>
    <property type="match status" value="1"/>
</dbReference>
<evidence type="ECO:0000313" key="5">
    <source>
        <dbReference type="EMBL" id="ADI75011.1"/>
    </source>
</evidence>
<dbReference type="AlphaFoldDB" id="D7EAL2"/>
<dbReference type="InterPro" id="IPR037124">
    <property type="entry name" value="Chaperonin_GroES_sf"/>
</dbReference>
<dbReference type="STRING" id="644295.Metev_2185"/>
<keyword evidence="6" id="KW-1185">Reference proteome</keyword>
<evidence type="ECO:0000256" key="1">
    <source>
        <dbReference type="ARBA" id="ARBA00006975"/>
    </source>
</evidence>
<dbReference type="PANTHER" id="PTHR10772:SF63">
    <property type="entry name" value="20 KDA CHAPERONIN, CHLOROPLASTIC"/>
    <property type="match status" value="1"/>
</dbReference>
<comment type="function">
    <text evidence="3">Together with the chaperonin GroEL, plays an essential role in assisting protein folding. The GroEL-GroES system forms a nano-cage that allows encapsulation of the non-native substrate proteins and provides a physical environment optimized to promote and accelerate protein folding. GroES binds to the apical surface of the GroEL ring, thereby capping the opening of the GroEL channel.</text>
</comment>
<accession>D7EAL2</accession>
<evidence type="ECO:0000256" key="2">
    <source>
        <dbReference type="ARBA" id="ARBA00023186"/>
    </source>
</evidence>
<dbReference type="OrthoDB" id="146036at2157"/>
<evidence type="ECO:0000256" key="3">
    <source>
        <dbReference type="HAMAP-Rule" id="MF_00580"/>
    </source>
</evidence>
<dbReference type="PANTHER" id="PTHR10772">
    <property type="entry name" value="10 KDA HEAT SHOCK PROTEIN"/>
    <property type="match status" value="1"/>
</dbReference>
<dbReference type="PRINTS" id="PR00297">
    <property type="entry name" value="CHAPERONIN10"/>
</dbReference>
<reference evidence="5 6" key="1">
    <citation type="submission" date="2010-06" db="EMBL/GenBank/DDBJ databases">
        <title>Complete sequence chromosome of Methanohalobium evestigatum Z-7303.</title>
        <authorList>
            <consortium name="US DOE Joint Genome Institute"/>
            <person name="Lucas S."/>
            <person name="Copeland A."/>
            <person name="Lapidus A."/>
            <person name="Cheng J.-F."/>
            <person name="Bruce D."/>
            <person name="Goodwin L."/>
            <person name="Pitluck S."/>
            <person name="Saunders E."/>
            <person name="Detter J.C."/>
            <person name="Han C."/>
            <person name="Tapia R."/>
            <person name="Land M."/>
            <person name="Hauser L."/>
            <person name="Kyrpides N."/>
            <person name="Mikhailova N."/>
            <person name="Sieprawska-Lupa M."/>
            <person name="Whitman W.B."/>
            <person name="Anderson I."/>
            <person name="Woyke T."/>
        </authorList>
    </citation>
    <scope>NUCLEOTIDE SEQUENCE [LARGE SCALE GENOMIC DNA]</scope>
    <source>
        <strain evidence="6">ATCC BAA-1072 / DSM 3721 / NBRC 107634 / OCM 161 / Z-7303</strain>
    </source>
</reference>
<comment type="subunit">
    <text evidence="3">Heptamer of 7 subunits arranged in a ring. Interacts with the chaperonin GroEL.</text>
</comment>
<dbReference type="CDD" id="cd00320">
    <property type="entry name" value="cpn10"/>
    <property type="match status" value="1"/>
</dbReference>
<dbReference type="Proteomes" id="UP000000391">
    <property type="component" value="Chromosome"/>
</dbReference>